<keyword evidence="8" id="KW-1185">Reference proteome</keyword>
<keyword evidence="4" id="KW-0808">Transferase</keyword>
<dbReference type="Proteomes" id="UP000578819">
    <property type="component" value="Unassembled WGS sequence"/>
</dbReference>
<dbReference type="PANTHER" id="PTHR11264:SF8">
    <property type="entry name" value="URACIL-DNA GLYCOSYLASE-LIKE DOMAIN-CONTAINING PROTEIN"/>
    <property type="match status" value="1"/>
</dbReference>
<dbReference type="GO" id="GO:0016779">
    <property type="term" value="F:nucleotidyltransferase activity"/>
    <property type="evidence" value="ECO:0007669"/>
    <property type="project" value="UniProtKB-KW"/>
</dbReference>
<dbReference type="SUPFAM" id="SSF56399">
    <property type="entry name" value="ADP-ribosylation"/>
    <property type="match status" value="1"/>
</dbReference>
<dbReference type="Gene3D" id="3.40.470.10">
    <property type="entry name" value="Uracil-DNA glycosylase-like domain"/>
    <property type="match status" value="1"/>
</dbReference>
<accession>A0A7W7SX28</accession>
<dbReference type="PANTHER" id="PTHR11264">
    <property type="entry name" value="URACIL-DNA GLYCOSYLASE"/>
    <property type="match status" value="1"/>
</dbReference>
<comment type="catalytic activity">
    <reaction evidence="6">
        <text>L-arginyl-[protein] + NAD(+) = N(omega)-(ADP-D-ribosyl)-L-arginyl-[protein] + nicotinamide + H(+)</text>
        <dbReference type="Rhea" id="RHEA:19149"/>
        <dbReference type="Rhea" id="RHEA-COMP:10532"/>
        <dbReference type="Rhea" id="RHEA-COMP:15087"/>
        <dbReference type="ChEBI" id="CHEBI:15378"/>
        <dbReference type="ChEBI" id="CHEBI:17154"/>
        <dbReference type="ChEBI" id="CHEBI:29965"/>
        <dbReference type="ChEBI" id="CHEBI:57540"/>
        <dbReference type="ChEBI" id="CHEBI:142554"/>
        <dbReference type="EC" id="2.4.2.31"/>
    </reaction>
</comment>
<dbReference type="GO" id="GO:0004844">
    <property type="term" value="F:uracil DNA N-glycosylase activity"/>
    <property type="evidence" value="ECO:0007669"/>
    <property type="project" value="InterPro"/>
</dbReference>
<evidence type="ECO:0000256" key="3">
    <source>
        <dbReference type="ARBA" id="ARBA00022676"/>
    </source>
</evidence>
<dbReference type="EMBL" id="JACHJW010000001">
    <property type="protein sequence ID" value="MBB4962156.1"/>
    <property type="molecule type" value="Genomic_DNA"/>
</dbReference>
<dbReference type="PROSITE" id="PS51996">
    <property type="entry name" value="TR_MART"/>
    <property type="match status" value="1"/>
</dbReference>
<evidence type="ECO:0000256" key="6">
    <source>
        <dbReference type="ARBA" id="ARBA00047597"/>
    </source>
</evidence>
<comment type="similarity">
    <text evidence="1">Belongs to the Arg-specific ADP-ribosyltransferase family.</text>
</comment>
<evidence type="ECO:0000256" key="5">
    <source>
        <dbReference type="ARBA" id="ARBA00022695"/>
    </source>
</evidence>
<dbReference type="AlphaFoldDB" id="A0A7W7SX28"/>
<dbReference type="Pfam" id="PF01129">
    <property type="entry name" value="ART"/>
    <property type="match status" value="1"/>
</dbReference>
<evidence type="ECO:0000313" key="7">
    <source>
        <dbReference type="EMBL" id="MBB4962156.1"/>
    </source>
</evidence>
<comment type="caution">
    <text evidence="7">The sequence shown here is derived from an EMBL/GenBank/DDBJ whole genome shotgun (WGS) entry which is preliminary data.</text>
</comment>
<protein>
    <recommendedName>
        <fullName evidence="2">NAD(+)--protein-arginine ADP-ribosyltransferase</fullName>
        <ecNumber evidence="2">2.4.2.31</ecNumber>
    </recommendedName>
</protein>
<reference evidence="7 8" key="1">
    <citation type="submission" date="2020-08" db="EMBL/GenBank/DDBJ databases">
        <title>Sequencing the genomes of 1000 actinobacteria strains.</title>
        <authorList>
            <person name="Klenk H.-P."/>
        </authorList>
    </citation>
    <scope>NUCLEOTIDE SEQUENCE [LARGE SCALE GENOMIC DNA]</scope>
    <source>
        <strain evidence="7 8">DSM 45886</strain>
    </source>
</reference>
<dbReference type="RefSeq" id="WP_184538178.1">
    <property type="nucleotide sequence ID" value="NZ_JACHJW010000001.1"/>
</dbReference>
<dbReference type="InterPro" id="IPR002043">
    <property type="entry name" value="UDG_fam1"/>
</dbReference>
<dbReference type="GO" id="GO:0106274">
    <property type="term" value="F:NAD+-protein-arginine ADP-ribosyltransferase activity"/>
    <property type="evidence" value="ECO:0007669"/>
    <property type="project" value="UniProtKB-EC"/>
</dbReference>
<evidence type="ECO:0000256" key="1">
    <source>
        <dbReference type="ARBA" id="ARBA00009558"/>
    </source>
</evidence>
<dbReference type="SUPFAM" id="SSF52141">
    <property type="entry name" value="Uracil-DNA glycosylase-like"/>
    <property type="match status" value="1"/>
</dbReference>
<evidence type="ECO:0000256" key="2">
    <source>
        <dbReference type="ARBA" id="ARBA00012031"/>
    </source>
</evidence>
<keyword evidence="5" id="KW-0548">Nucleotidyltransferase</keyword>
<dbReference type="EC" id="2.4.2.31" evidence="2"/>
<gene>
    <name evidence="7" type="ORF">FHR38_005889</name>
</gene>
<dbReference type="InterPro" id="IPR036895">
    <property type="entry name" value="Uracil-DNA_glycosylase-like_sf"/>
</dbReference>
<proteinExistence type="inferred from homology"/>
<dbReference type="GO" id="GO:0097510">
    <property type="term" value="P:base-excision repair, AP site formation via deaminated base removal"/>
    <property type="evidence" value="ECO:0007669"/>
    <property type="project" value="TreeGrafter"/>
</dbReference>
<sequence>MSDTHVPPPLDPDDQLGLAELFSGGGEPWLPLLKPAIEAQPTAHTFIGPARSPKIVPVRELTFQALKPNPPHKWKVVVFGQNPYPRPESATGIAMFDNTFHDWADSQFGKVISIRCIIKAAAMWKHGIPKKTPIADIRALLKEHDTVQPPEWFQAMLAQGVLLLNASLTASSDGVMATDQHTAFWRPVVEKLVEEILRAKQNADEQDRGVVFAWWGAHARTLKSVVLRLQKKYPGVEVRHIDHPNPAAQGDIFCDGDHFATVNAALRALGADEIDWLPSKGWDKLAAVQGGTDAATADRMGAFIASTMELHKLYLDRLASVKDEGLALPAITGVFDTPLMDFREAVAPAAKLLSNLDWHVVRSHEFGKRQTDSVTSGLSADEVAALYLYTCESAFYRQINATLRNPDRTRIVPYLPYLRLLFSAVSRLPARTGPLWRGVSLDLRAQYPLGETVTWWGVSSCTSKLGVAEAFLGRRGKRTLFEVRPVRAVSIRDFSAFTGEEEFILAPGTQLKVTDVKSERGGLCTVRLTELDEQRMVA</sequence>
<evidence type="ECO:0000256" key="4">
    <source>
        <dbReference type="ARBA" id="ARBA00022679"/>
    </source>
</evidence>
<evidence type="ECO:0000313" key="8">
    <source>
        <dbReference type="Proteomes" id="UP000578819"/>
    </source>
</evidence>
<keyword evidence="3" id="KW-0328">Glycosyltransferase</keyword>
<name>A0A7W7SX28_9ACTN</name>
<dbReference type="Gene3D" id="3.90.176.10">
    <property type="entry name" value="Toxin ADP-ribosyltransferase, Chain A, domain 1"/>
    <property type="match status" value="1"/>
</dbReference>
<dbReference type="InterPro" id="IPR000768">
    <property type="entry name" value="ART"/>
</dbReference>
<organism evidence="7 8">
    <name type="scientific">Micromonospora polyrhachis</name>
    <dbReference type="NCBI Taxonomy" id="1282883"/>
    <lineage>
        <taxon>Bacteria</taxon>
        <taxon>Bacillati</taxon>
        <taxon>Actinomycetota</taxon>
        <taxon>Actinomycetes</taxon>
        <taxon>Micromonosporales</taxon>
        <taxon>Micromonosporaceae</taxon>
        <taxon>Micromonospora</taxon>
    </lineage>
</organism>